<protein>
    <recommendedName>
        <fullName evidence="1">SnoaL-like domain-containing protein</fullName>
    </recommendedName>
</protein>
<dbReference type="CDD" id="cd00531">
    <property type="entry name" value="NTF2_like"/>
    <property type="match status" value="1"/>
</dbReference>
<feature type="domain" description="SnoaL-like" evidence="1">
    <location>
        <begin position="7"/>
        <end position="126"/>
    </location>
</feature>
<dbReference type="Proteomes" id="UP001156641">
    <property type="component" value="Unassembled WGS sequence"/>
</dbReference>
<organism evidence="2 3">
    <name type="scientific">Acidocella aquatica</name>
    <dbReference type="NCBI Taxonomy" id="1922313"/>
    <lineage>
        <taxon>Bacteria</taxon>
        <taxon>Pseudomonadati</taxon>
        <taxon>Pseudomonadota</taxon>
        <taxon>Alphaproteobacteria</taxon>
        <taxon>Acetobacterales</taxon>
        <taxon>Acidocellaceae</taxon>
        <taxon>Acidocella</taxon>
    </lineage>
</organism>
<keyword evidence="3" id="KW-1185">Reference proteome</keyword>
<sequence>MNNAAIAIPNLLYTYAELFDAGDFPGAARLFNHGALVIGGQRIAGEEAIAELWRGWVQLYAGGSPRTRHLTTNPIITLAPDGNAASCRSQWTVLQATEAYALQIVATGRYEDKFQHMDGEWRFTERLYARVDFTGDTSAHLKKQLMDKDG</sequence>
<comment type="caution">
    <text evidence="2">The sequence shown here is derived from an EMBL/GenBank/DDBJ whole genome shotgun (WGS) entry which is preliminary data.</text>
</comment>
<dbReference type="EMBL" id="BSOS01000008">
    <property type="protein sequence ID" value="GLR66069.1"/>
    <property type="molecule type" value="Genomic_DNA"/>
</dbReference>
<name>A0ABQ6A0V6_9PROT</name>
<evidence type="ECO:0000259" key="1">
    <source>
        <dbReference type="Pfam" id="PF13577"/>
    </source>
</evidence>
<dbReference type="InterPro" id="IPR037401">
    <property type="entry name" value="SnoaL-like"/>
</dbReference>
<dbReference type="SUPFAM" id="SSF54427">
    <property type="entry name" value="NTF2-like"/>
    <property type="match status" value="1"/>
</dbReference>
<dbReference type="Pfam" id="PF13577">
    <property type="entry name" value="SnoaL_4"/>
    <property type="match status" value="1"/>
</dbReference>
<evidence type="ECO:0000313" key="2">
    <source>
        <dbReference type="EMBL" id="GLR66069.1"/>
    </source>
</evidence>
<proteinExistence type="predicted"/>
<dbReference type="InterPro" id="IPR032710">
    <property type="entry name" value="NTF2-like_dom_sf"/>
</dbReference>
<dbReference type="RefSeq" id="WP_284256660.1">
    <property type="nucleotide sequence ID" value="NZ_BSOS01000008.1"/>
</dbReference>
<evidence type="ECO:0000313" key="3">
    <source>
        <dbReference type="Proteomes" id="UP001156641"/>
    </source>
</evidence>
<dbReference type="Gene3D" id="3.10.450.50">
    <property type="match status" value="1"/>
</dbReference>
<gene>
    <name evidence="2" type="ORF">GCM10010909_07470</name>
</gene>
<accession>A0ABQ6A0V6</accession>
<reference evidence="3" key="1">
    <citation type="journal article" date="2019" name="Int. J. Syst. Evol. Microbiol.">
        <title>The Global Catalogue of Microorganisms (GCM) 10K type strain sequencing project: providing services to taxonomists for standard genome sequencing and annotation.</title>
        <authorList>
            <consortium name="The Broad Institute Genomics Platform"/>
            <consortium name="The Broad Institute Genome Sequencing Center for Infectious Disease"/>
            <person name="Wu L."/>
            <person name="Ma J."/>
        </authorList>
    </citation>
    <scope>NUCLEOTIDE SEQUENCE [LARGE SCALE GENOMIC DNA]</scope>
    <source>
        <strain evidence="3">NBRC 112502</strain>
    </source>
</reference>